<dbReference type="GeneID" id="25331155"/>
<keyword evidence="2" id="KW-1185">Reference proteome</keyword>
<protein>
    <submittedName>
        <fullName evidence="1">Uncharacterized protein</fullName>
    </submittedName>
</protein>
<name>A0A0D2BMD4_9EURO</name>
<dbReference type="RefSeq" id="XP_013314285.1">
    <property type="nucleotide sequence ID" value="XM_013458831.1"/>
</dbReference>
<reference evidence="1 2" key="1">
    <citation type="submission" date="2015-01" db="EMBL/GenBank/DDBJ databases">
        <title>The Genome Sequence of Exophiala xenobiotica CBS118157.</title>
        <authorList>
            <consortium name="The Broad Institute Genomics Platform"/>
            <person name="Cuomo C."/>
            <person name="de Hoog S."/>
            <person name="Gorbushina A."/>
            <person name="Stielow B."/>
            <person name="Teixiera M."/>
            <person name="Abouelleil A."/>
            <person name="Chapman S.B."/>
            <person name="Priest M."/>
            <person name="Young S.K."/>
            <person name="Wortman J."/>
            <person name="Nusbaum C."/>
            <person name="Birren B."/>
        </authorList>
    </citation>
    <scope>NUCLEOTIDE SEQUENCE [LARGE SCALE GENOMIC DNA]</scope>
    <source>
        <strain evidence="1 2">CBS 118157</strain>
    </source>
</reference>
<proteinExistence type="predicted"/>
<evidence type="ECO:0000313" key="1">
    <source>
        <dbReference type="EMBL" id="KIW53701.1"/>
    </source>
</evidence>
<organism evidence="1 2">
    <name type="scientific">Exophiala xenobiotica</name>
    <dbReference type="NCBI Taxonomy" id="348802"/>
    <lineage>
        <taxon>Eukaryota</taxon>
        <taxon>Fungi</taxon>
        <taxon>Dikarya</taxon>
        <taxon>Ascomycota</taxon>
        <taxon>Pezizomycotina</taxon>
        <taxon>Eurotiomycetes</taxon>
        <taxon>Chaetothyriomycetidae</taxon>
        <taxon>Chaetothyriales</taxon>
        <taxon>Herpotrichiellaceae</taxon>
        <taxon>Exophiala</taxon>
    </lineage>
</organism>
<dbReference type="HOGENOM" id="CLU_1266718_0_0_1"/>
<dbReference type="Proteomes" id="UP000054342">
    <property type="component" value="Unassembled WGS sequence"/>
</dbReference>
<accession>A0A0D2BMD4</accession>
<dbReference type="OrthoDB" id="3453214at2759"/>
<dbReference type="EMBL" id="KN847321">
    <property type="protein sequence ID" value="KIW53701.1"/>
    <property type="molecule type" value="Genomic_DNA"/>
</dbReference>
<dbReference type="AlphaFoldDB" id="A0A0D2BMD4"/>
<gene>
    <name evidence="1" type="ORF">PV05_09247</name>
</gene>
<evidence type="ECO:0000313" key="2">
    <source>
        <dbReference type="Proteomes" id="UP000054342"/>
    </source>
</evidence>
<sequence>MAHATKEESARCMLRSRPAAWFRDCPIEQRDLDLIKAKDVPWVNHNQASYLRKIYHMKGGESFKQTNWIVETDVKCKALVQSAGAKLYGFNIESSPPTHWASVTVNVNISGTLGSGFDWGFLSTRPENMRIFKGPQETCSAHPWDAMILRDCTSNTDTLGNIGSISSRKWDILCMKMCEDYDRKAPPNYLSCSLLLVLTFVKIPGP</sequence>